<protein>
    <submittedName>
        <fullName evidence="2">Uncharacterized protein</fullName>
    </submittedName>
</protein>
<feature type="region of interest" description="Disordered" evidence="1">
    <location>
        <begin position="122"/>
        <end position="142"/>
    </location>
</feature>
<feature type="compositionally biased region" description="Polar residues" evidence="1">
    <location>
        <begin position="30"/>
        <end position="41"/>
    </location>
</feature>
<feature type="compositionally biased region" description="Polar residues" evidence="1">
    <location>
        <begin position="260"/>
        <end position="273"/>
    </location>
</feature>
<dbReference type="EMBL" id="MU157892">
    <property type="protein sequence ID" value="KAF9524878.1"/>
    <property type="molecule type" value="Genomic_DNA"/>
</dbReference>
<keyword evidence="3" id="KW-1185">Reference proteome</keyword>
<dbReference type="OrthoDB" id="3066004at2759"/>
<evidence type="ECO:0000313" key="2">
    <source>
        <dbReference type="EMBL" id="KAF9524878.1"/>
    </source>
</evidence>
<feature type="region of interest" description="Disordered" evidence="1">
    <location>
        <begin position="226"/>
        <end position="332"/>
    </location>
</feature>
<feature type="compositionally biased region" description="Polar residues" evidence="1">
    <location>
        <begin position="230"/>
        <end position="242"/>
    </location>
</feature>
<accession>A0A9P6E9J7</accession>
<name>A0A9P6E9J7_9AGAR</name>
<feature type="compositionally biased region" description="Low complexity" evidence="1">
    <location>
        <begin position="274"/>
        <end position="283"/>
    </location>
</feature>
<dbReference type="Proteomes" id="UP000807306">
    <property type="component" value="Unassembled WGS sequence"/>
</dbReference>
<feature type="region of interest" description="Disordered" evidence="1">
    <location>
        <begin position="1"/>
        <end position="41"/>
    </location>
</feature>
<dbReference type="AlphaFoldDB" id="A0A9P6E9J7"/>
<proteinExistence type="predicted"/>
<feature type="compositionally biased region" description="Low complexity" evidence="1">
    <location>
        <begin position="243"/>
        <end position="255"/>
    </location>
</feature>
<reference evidence="2" key="1">
    <citation type="submission" date="2020-11" db="EMBL/GenBank/DDBJ databases">
        <authorList>
            <consortium name="DOE Joint Genome Institute"/>
            <person name="Ahrendt S."/>
            <person name="Riley R."/>
            <person name="Andreopoulos W."/>
            <person name="Labutti K."/>
            <person name="Pangilinan J."/>
            <person name="Ruiz-Duenas F.J."/>
            <person name="Barrasa J.M."/>
            <person name="Sanchez-Garcia M."/>
            <person name="Camarero S."/>
            <person name="Miyauchi S."/>
            <person name="Serrano A."/>
            <person name="Linde D."/>
            <person name="Babiker R."/>
            <person name="Drula E."/>
            <person name="Ayuso-Fernandez I."/>
            <person name="Pacheco R."/>
            <person name="Padilla G."/>
            <person name="Ferreira P."/>
            <person name="Barriuso J."/>
            <person name="Kellner H."/>
            <person name="Castanera R."/>
            <person name="Alfaro M."/>
            <person name="Ramirez L."/>
            <person name="Pisabarro A.G."/>
            <person name="Kuo A."/>
            <person name="Tritt A."/>
            <person name="Lipzen A."/>
            <person name="He G."/>
            <person name="Yan M."/>
            <person name="Ng V."/>
            <person name="Cullen D."/>
            <person name="Martin F."/>
            <person name="Rosso M.-N."/>
            <person name="Henrissat B."/>
            <person name="Hibbett D."/>
            <person name="Martinez A.T."/>
            <person name="Grigoriev I.V."/>
        </authorList>
    </citation>
    <scope>NUCLEOTIDE SEQUENCE</scope>
    <source>
        <strain evidence="2">CBS 506.95</strain>
    </source>
</reference>
<evidence type="ECO:0000313" key="3">
    <source>
        <dbReference type="Proteomes" id="UP000807306"/>
    </source>
</evidence>
<organism evidence="2 3">
    <name type="scientific">Crepidotus variabilis</name>
    <dbReference type="NCBI Taxonomy" id="179855"/>
    <lineage>
        <taxon>Eukaryota</taxon>
        <taxon>Fungi</taxon>
        <taxon>Dikarya</taxon>
        <taxon>Basidiomycota</taxon>
        <taxon>Agaricomycotina</taxon>
        <taxon>Agaricomycetes</taxon>
        <taxon>Agaricomycetidae</taxon>
        <taxon>Agaricales</taxon>
        <taxon>Agaricineae</taxon>
        <taxon>Crepidotaceae</taxon>
        <taxon>Crepidotus</taxon>
    </lineage>
</organism>
<gene>
    <name evidence="2" type="ORF">CPB83DRAFT_838625</name>
</gene>
<evidence type="ECO:0000256" key="1">
    <source>
        <dbReference type="SAM" id="MobiDB-lite"/>
    </source>
</evidence>
<feature type="compositionally biased region" description="Acidic residues" evidence="1">
    <location>
        <begin position="309"/>
        <end position="327"/>
    </location>
</feature>
<sequence length="376" mass="41831">MASKKRTTYTSKDTLPLAETHSNPEAILRRTTSGTTSKVSSPIATSSTLLECTDAPHIVAEAVNKSLRDSYYNRGKWRACNPKPDEPCPNRINKKLTEAEIKTIPGTYHLPNTANYHKILAQGKSKDTQKSQPQTPKVDPIVIPPIKPEILDARHPDDCLQEEKTCPHVYDITDGNDIFYNWLERKFQDCRLQPCPRRYTPLPSKHILAILDIDYEVTTKENRQKAWEINRNTPYQSPATSKPTSRQPSRRPSPSCNIVAASTSTPTTQTFHHGSNNPSGSGDPSPPQPGASTDKTPQQKSNEHHKEDSSDDKDPEPSDSDEDETDNDMPNVKKAFEGIAKLDANGANWAIWLHRVQSAAASLGDDYELSTVERTG</sequence>
<comment type="caution">
    <text evidence="2">The sequence shown here is derived from an EMBL/GenBank/DDBJ whole genome shotgun (WGS) entry which is preliminary data.</text>
</comment>